<organism evidence="1 2">
    <name type="scientific">Cladobotryum mycophilum</name>
    <dbReference type="NCBI Taxonomy" id="491253"/>
    <lineage>
        <taxon>Eukaryota</taxon>
        <taxon>Fungi</taxon>
        <taxon>Dikarya</taxon>
        <taxon>Ascomycota</taxon>
        <taxon>Pezizomycotina</taxon>
        <taxon>Sordariomycetes</taxon>
        <taxon>Hypocreomycetidae</taxon>
        <taxon>Hypocreales</taxon>
        <taxon>Hypocreaceae</taxon>
        <taxon>Cladobotryum</taxon>
    </lineage>
</organism>
<comment type="caution">
    <text evidence="1">The sequence shown here is derived from an EMBL/GenBank/DDBJ whole genome shotgun (WGS) entry which is preliminary data.</text>
</comment>
<evidence type="ECO:0000313" key="2">
    <source>
        <dbReference type="Proteomes" id="UP001338125"/>
    </source>
</evidence>
<name>A0ABR0S7Z0_9HYPO</name>
<dbReference type="Gene3D" id="3.90.530.10">
    <property type="entry name" value="XPA C-terminal domain"/>
    <property type="match status" value="1"/>
</dbReference>
<dbReference type="EMBL" id="JAVFKD010000016">
    <property type="protein sequence ID" value="KAK5987900.1"/>
    <property type="molecule type" value="Genomic_DNA"/>
</dbReference>
<protein>
    <submittedName>
        <fullName evidence="1">Uncharacterized protein</fullName>
    </submittedName>
</protein>
<sequence>MKAIVEQMPAYRDVQRHAPQVLDALAKTMLIRRHSSYHIWQTLMSNRCVGCGDDAHGWSVFLLTFERVCHKCQDGNPAFELASTGRASRVFGLRESELRLRSRVLYSPSRRSSTWLVCIEEARQLAVKIYGSVEATQEDYILSNMLLGGEASMSPMERLLSYYEDDLGHPEAFTSMAWMTPVRGWGRGSSARAARRRGGFATATCVD</sequence>
<keyword evidence="2" id="KW-1185">Reference proteome</keyword>
<accession>A0ABR0S7Z0</accession>
<evidence type="ECO:0000313" key="1">
    <source>
        <dbReference type="EMBL" id="KAK5987900.1"/>
    </source>
</evidence>
<proteinExistence type="predicted"/>
<dbReference type="Proteomes" id="UP001338125">
    <property type="component" value="Unassembled WGS sequence"/>
</dbReference>
<reference evidence="1 2" key="1">
    <citation type="submission" date="2024-01" db="EMBL/GenBank/DDBJ databases">
        <title>Complete genome of Cladobotryum mycophilum ATHUM6906.</title>
        <authorList>
            <person name="Christinaki A.C."/>
            <person name="Myridakis A.I."/>
            <person name="Kouvelis V.N."/>
        </authorList>
    </citation>
    <scope>NUCLEOTIDE SEQUENCE [LARGE SCALE GENOMIC DNA]</scope>
    <source>
        <strain evidence="1 2">ATHUM6906</strain>
    </source>
</reference>
<gene>
    <name evidence="1" type="ORF">PT974_12036</name>
</gene>
<dbReference type="InterPro" id="IPR037129">
    <property type="entry name" value="XPA_sf"/>
</dbReference>